<feature type="chain" id="PRO_5016421498" description="LPP20 lipoprotein" evidence="2">
    <location>
        <begin position="27"/>
        <end position="193"/>
    </location>
</feature>
<evidence type="ECO:0000313" key="4">
    <source>
        <dbReference type="Proteomes" id="UP000245535"/>
    </source>
</evidence>
<evidence type="ECO:0000313" key="3">
    <source>
        <dbReference type="EMBL" id="PWJ42007.1"/>
    </source>
</evidence>
<reference evidence="3 4" key="1">
    <citation type="submission" date="2018-03" db="EMBL/GenBank/DDBJ databases">
        <title>Genomic Encyclopedia of Archaeal and Bacterial Type Strains, Phase II (KMG-II): from individual species to whole genera.</title>
        <authorList>
            <person name="Goeker M."/>
        </authorList>
    </citation>
    <scope>NUCLEOTIDE SEQUENCE [LARGE SCALE GENOMIC DNA]</scope>
    <source>
        <strain evidence="3 4">DSM 28229</strain>
    </source>
</reference>
<comment type="caution">
    <text evidence="3">The sequence shown here is derived from an EMBL/GenBank/DDBJ whole genome shotgun (WGS) entry which is preliminary data.</text>
</comment>
<dbReference type="EMBL" id="QGDO01000003">
    <property type="protein sequence ID" value="PWJ42007.1"/>
    <property type="molecule type" value="Genomic_DNA"/>
</dbReference>
<dbReference type="RefSeq" id="WP_109618566.1">
    <property type="nucleotide sequence ID" value="NZ_QGDO01000003.1"/>
</dbReference>
<dbReference type="Proteomes" id="UP000245535">
    <property type="component" value="Unassembled WGS sequence"/>
</dbReference>
<evidence type="ECO:0008006" key="5">
    <source>
        <dbReference type="Google" id="ProtNLM"/>
    </source>
</evidence>
<name>A0A315ZXD9_SEDFL</name>
<feature type="region of interest" description="Disordered" evidence="1">
    <location>
        <begin position="25"/>
        <end position="47"/>
    </location>
</feature>
<dbReference type="AlphaFoldDB" id="A0A315ZXD9"/>
<sequence>MRISKLLLFAVAFIMATLSAPSDSFAQSRKKARGGKKMDTPLSNNKHRTNKDFYRAVSSHKSKNQEFAKKNAIRKAKAEIAAIMGAEIKRVSEDYEKSVVTDAGESLNLISESFTREVVDQSISGAYVSDEEVRIDKERDPKTKKKVIMYTYYVCVELDRNQMFDKVSKEMEKNVEMDREKFRAIFDKEVSEQ</sequence>
<protein>
    <recommendedName>
        <fullName evidence="5">LPP20 lipoprotein</fullName>
    </recommendedName>
</protein>
<gene>
    <name evidence="3" type="ORF">BC781_103257</name>
</gene>
<keyword evidence="2" id="KW-0732">Signal</keyword>
<proteinExistence type="predicted"/>
<keyword evidence="4" id="KW-1185">Reference proteome</keyword>
<evidence type="ECO:0000256" key="1">
    <source>
        <dbReference type="SAM" id="MobiDB-lite"/>
    </source>
</evidence>
<feature type="signal peptide" evidence="2">
    <location>
        <begin position="1"/>
        <end position="26"/>
    </location>
</feature>
<evidence type="ECO:0000256" key="2">
    <source>
        <dbReference type="SAM" id="SignalP"/>
    </source>
</evidence>
<accession>A0A315ZXD9</accession>
<organism evidence="3 4">
    <name type="scientific">Sediminitomix flava</name>
    <dbReference type="NCBI Taxonomy" id="379075"/>
    <lineage>
        <taxon>Bacteria</taxon>
        <taxon>Pseudomonadati</taxon>
        <taxon>Bacteroidota</taxon>
        <taxon>Cytophagia</taxon>
        <taxon>Cytophagales</taxon>
        <taxon>Flammeovirgaceae</taxon>
        <taxon>Sediminitomix</taxon>
    </lineage>
</organism>